<feature type="signal peptide" evidence="1">
    <location>
        <begin position="1"/>
        <end position="18"/>
    </location>
</feature>
<keyword evidence="1" id="KW-0732">Signal</keyword>
<dbReference type="AlphaFoldDB" id="A0A2V5IC79"/>
<name>A0A2V5IC79_9EURO</name>
<accession>A0A2V5IC79</accession>
<evidence type="ECO:0000313" key="2">
    <source>
        <dbReference type="EMBL" id="PYI34385.1"/>
    </source>
</evidence>
<evidence type="ECO:0000313" key="3">
    <source>
        <dbReference type="Proteomes" id="UP000248817"/>
    </source>
</evidence>
<reference evidence="2 3" key="1">
    <citation type="submission" date="2018-02" db="EMBL/GenBank/DDBJ databases">
        <title>The genomes of Aspergillus section Nigri reveals drivers in fungal speciation.</title>
        <authorList>
            <consortium name="DOE Joint Genome Institute"/>
            <person name="Vesth T.C."/>
            <person name="Nybo J."/>
            <person name="Theobald S."/>
            <person name="Brandl J."/>
            <person name="Frisvad J.C."/>
            <person name="Nielsen K.F."/>
            <person name="Lyhne E.K."/>
            <person name="Kogle M.E."/>
            <person name="Kuo A."/>
            <person name="Riley R."/>
            <person name="Clum A."/>
            <person name="Nolan M."/>
            <person name="Lipzen A."/>
            <person name="Salamov A."/>
            <person name="Henrissat B."/>
            <person name="Wiebenga A."/>
            <person name="De vries R.P."/>
            <person name="Grigoriev I.V."/>
            <person name="Mortensen U.H."/>
            <person name="Andersen M.R."/>
            <person name="Baker S.E."/>
        </authorList>
    </citation>
    <scope>NUCLEOTIDE SEQUENCE [LARGE SCALE GENOMIC DNA]</scope>
    <source>
        <strain evidence="2 3">CBS 114.80</strain>
    </source>
</reference>
<dbReference type="Proteomes" id="UP000248817">
    <property type="component" value="Unassembled WGS sequence"/>
</dbReference>
<evidence type="ECO:0000256" key="1">
    <source>
        <dbReference type="SAM" id="SignalP"/>
    </source>
</evidence>
<protein>
    <submittedName>
        <fullName evidence="2">Uncharacterized protein</fullName>
    </submittedName>
</protein>
<organism evidence="2 3">
    <name type="scientific">Aspergillus indologenus CBS 114.80</name>
    <dbReference type="NCBI Taxonomy" id="1450541"/>
    <lineage>
        <taxon>Eukaryota</taxon>
        <taxon>Fungi</taxon>
        <taxon>Dikarya</taxon>
        <taxon>Ascomycota</taxon>
        <taxon>Pezizomycotina</taxon>
        <taxon>Eurotiomycetes</taxon>
        <taxon>Eurotiomycetidae</taxon>
        <taxon>Eurotiales</taxon>
        <taxon>Aspergillaceae</taxon>
        <taxon>Aspergillus</taxon>
        <taxon>Aspergillus subgen. Circumdati</taxon>
    </lineage>
</organism>
<sequence length="145" mass="15236">MHLLRLGALLALAQTLTAAEIKIRTTNPPANSYVSHCSVILEDELFGCKGSSKPFKKSCGRNTGVQTKSICGDASVTVDWYSAVLTFESADGRSANCTLSSTETEGHCNTDDPDAFPVEHNGAGRLVGARTALWGVAPVVVGLLV</sequence>
<gene>
    <name evidence="2" type="ORF">BP00DRAFT_423117</name>
</gene>
<proteinExistence type="predicted"/>
<dbReference type="EMBL" id="KZ825476">
    <property type="protein sequence ID" value="PYI34385.1"/>
    <property type="molecule type" value="Genomic_DNA"/>
</dbReference>
<keyword evidence="3" id="KW-1185">Reference proteome</keyword>
<feature type="chain" id="PRO_5015890739" evidence="1">
    <location>
        <begin position="19"/>
        <end position="145"/>
    </location>
</feature>